<dbReference type="OrthoDB" id="6753578at2759"/>
<proteinExistence type="predicted"/>
<dbReference type="PANTHER" id="PTHR10773">
    <property type="entry name" value="DNA-DIRECTED RNA POLYMERASES I, II, AND III SUBUNIT RPABC2"/>
    <property type="match status" value="1"/>
</dbReference>
<protein>
    <submittedName>
        <fullName evidence="2">Uncharacterized protein</fullName>
    </submittedName>
</protein>
<sequence>MSRVINKIKQGEPPGSDNRGHGIPTNKIFEERMNCIRKHIQNFLSYQSHYTRNKNPNRIYLSSDLNVTLLYRLYNEYCQEQVNVSLSSDIYRRTFNNEYNLHFHVPQKDTCSKRDDYKLKKAATIDDNEIKQIEFEIEVEHELPLRKAELARTSMKKDTEKAQTDYSYYVFTFDLEKALPFPKLITSIAYYKHMYLQGRLNIYEILEDDIFGLLDSLEDDELNTYDDGGFLDDEDSEVISDFIYSFNTTEMLHLKNKEAINICQTMSESAIDKNIDSVNLDAEIESEVSAAVTEVPESVLELSRENSKRLVLGLSTKASEVPTIVFYGKSKTEVDVTFVQAEKALVAVYDDCSDIDVHGDPDYKEVDMSTSDEDEVAFEKEEIHQKTEK</sequence>
<dbReference type="EMBL" id="OU898276">
    <property type="protein sequence ID" value="CAG9827583.1"/>
    <property type="molecule type" value="Genomic_DNA"/>
</dbReference>
<evidence type="ECO:0000313" key="2">
    <source>
        <dbReference type="EMBL" id="CAG9827583.1"/>
    </source>
</evidence>
<feature type="region of interest" description="Disordered" evidence="1">
    <location>
        <begin position="1"/>
        <end position="24"/>
    </location>
</feature>
<feature type="region of interest" description="Disordered" evidence="1">
    <location>
        <begin position="362"/>
        <end position="389"/>
    </location>
</feature>
<accession>A0A9N9SQU6</accession>
<name>A0A9N9SQU6_DIABA</name>
<evidence type="ECO:0000256" key="1">
    <source>
        <dbReference type="SAM" id="MobiDB-lite"/>
    </source>
</evidence>
<feature type="compositionally biased region" description="Basic and acidic residues" evidence="1">
    <location>
        <begin position="377"/>
        <end position="389"/>
    </location>
</feature>
<organism evidence="2 3">
    <name type="scientific">Diabrotica balteata</name>
    <name type="common">Banded cucumber beetle</name>
    <dbReference type="NCBI Taxonomy" id="107213"/>
    <lineage>
        <taxon>Eukaryota</taxon>
        <taxon>Metazoa</taxon>
        <taxon>Ecdysozoa</taxon>
        <taxon>Arthropoda</taxon>
        <taxon>Hexapoda</taxon>
        <taxon>Insecta</taxon>
        <taxon>Pterygota</taxon>
        <taxon>Neoptera</taxon>
        <taxon>Endopterygota</taxon>
        <taxon>Coleoptera</taxon>
        <taxon>Polyphaga</taxon>
        <taxon>Cucujiformia</taxon>
        <taxon>Chrysomeloidea</taxon>
        <taxon>Chrysomelidae</taxon>
        <taxon>Galerucinae</taxon>
        <taxon>Diabroticina</taxon>
        <taxon>Diabroticites</taxon>
        <taxon>Diabrotica</taxon>
    </lineage>
</organism>
<gene>
    <name evidence="2" type="ORF">DIABBA_LOCUS1571</name>
</gene>
<evidence type="ECO:0000313" key="3">
    <source>
        <dbReference type="Proteomes" id="UP001153709"/>
    </source>
</evidence>
<dbReference type="PANTHER" id="PTHR10773:SF19">
    <property type="match status" value="1"/>
</dbReference>
<dbReference type="Proteomes" id="UP001153709">
    <property type="component" value="Chromosome 1"/>
</dbReference>
<dbReference type="AlphaFoldDB" id="A0A9N9SQU6"/>
<keyword evidence="3" id="KW-1185">Reference proteome</keyword>
<reference evidence="2" key="1">
    <citation type="submission" date="2022-01" db="EMBL/GenBank/DDBJ databases">
        <authorList>
            <person name="King R."/>
        </authorList>
    </citation>
    <scope>NUCLEOTIDE SEQUENCE</scope>
</reference>